<dbReference type="Proteomes" id="UP000191897">
    <property type="component" value="Unassembled WGS sequence"/>
</dbReference>
<proteinExistence type="predicted"/>
<evidence type="ECO:0000313" key="1">
    <source>
        <dbReference type="EMBL" id="CUX66119.1"/>
    </source>
</evidence>
<dbReference type="EMBL" id="FBWC01000037">
    <property type="protein sequence ID" value="CUX66119.1"/>
    <property type="molecule type" value="Genomic_DNA"/>
</dbReference>
<protein>
    <submittedName>
        <fullName evidence="1">Short-chain dehydrogenase/reductase SDR</fullName>
    </submittedName>
</protein>
<reference evidence="1 2" key="1">
    <citation type="submission" date="2016-01" db="EMBL/GenBank/DDBJ databases">
        <authorList>
            <person name="Oliw E.H."/>
        </authorList>
    </citation>
    <scope>NUCLEOTIDE SEQUENCE [LARGE SCALE GENOMIC DNA]</scope>
    <source>
        <strain evidence="1 2">Kerr 14</strain>
    </source>
</reference>
<evidence type="ECO:0000313" key="2">
    <source>
        <dbReference type="Proteomes" id="UP000191897"/>
    </source>
</evidence>
<organism evidence="1 2">
    <name type="scientific">Agrobacterium tumefaciens str. Kerr 14</name>
    <dbReference type="NCBI Taxonomy" id="1183424"/>
    <lineage>
        <taxon>Bacteria</taxon>
        <taxon>Pseudomonadati</taxon>
        <taxon>Pseudomonadota</taxon>
        <taxon>Alphaproteobacteria</taxon>
        <taxon>Hyphomicrobiales</taxon>
        <taxon>Rhizobiaceae</taxon>
        <taxon>Rhizobium/Agrobacterium group</taxon>
        <taxon>Agrobacterium</taxon>
        <taxon>Agrobacterium tumefaciens complex</taxon>
    </lineage>
</organism>
<sequence>MRPGCRQRAAYAPEAFRKCPQHLLDRPISRRRVLDVYSSIKLAVEGLSEALHDYASPGTRVTVVEPYFRTKFLNASSLSRVPAIVDGYTNRAARVHPRVQLPLGSNTSAAILAERAVSVSTDFPPTR</sequence>
<dbReference type="AlphaFoldDB" id="A0A1S7SCB7"/>
<gene>
    <name evidence="1" type="ORF">AGR4C_pa60071</name>
</gene>
<name>A0A1S7SCB7_AGRTU</name>
<accession>A0A1S7SCB7</accession>